<protein>
    <recommendedName>
        <fullName evidence="6">Tubulin-specific chaperone D</fullName>
    </recommendedName>
</protein>
<evidence type="ECO:0000256" key="1">
    <source>
        <dbReference type="ARBA" id="ARBA00023186"/>
    </source>
</evidence>
<dbReference type="OrthoDB" id="10253476at2759"/>
<proteinExistence type="predicted"/>
<evidence type="ECO:0000259" key="3">
    <source>
        <dbReference type="Pfam" id="PF25767"/>
    </source>
</evidence>
<dbReference type="Pfam" id="PF23579">
    <property type="entry name" value="ARM_TBCD"/>
    <property type="match status" value="1"/>
</dbReference>
<dbReference type="GO" id="GO:0007023">
    <property type="term" value="P:post-chaperonin tubulin folding pathway"/>
    <property type="evidence" value="ECO:0007669"/>
    <property type="project" value="InterPro"/>
</dbReference>
<keyword evidence="1" id="KW-0143">Chaperone</keyword>
<feature type="domain" description="Tubulin-folding cofactor D ARM repeats" evidence="3">
    <location>
        <begin position="346"/>
        <end position="553"/>
    </location>
</feature>
<dbReference type="AlphaFoldDB" id="A0A8E2EQW9"/>
<evidence type="ECO:0000313" key="4">
    <source>
        <dbReference type="EMBL" id="OCL03190.1"/>
    </source>
</evidence>
<reference evidence="4 5" key="1">
    <citation type="journal article" date="2016" name="Nat. Commun.">
        <title>Ectomycorrhizal ecology is imprinted in the genome of the dominant symbiotic fungus Cenococcum geophilum.</title>
        <authorList>
            <consortium name="DOE Joint Genome Institute"/>
            <person name="Peter M."/>
            <person name="Kohler A."/>
            <person name="Ohm R.A."/>
            <person name="Kuo A."/>
            <person name="Krutzmann J."/>
            <person name="Morin E."/>
            <person name="Arend M."/>
            <person name="Barry K.W."/>
            <person name="Binder M."/>
            <person name="Choi C."/>
            <person name="Clum A."/>
            <person name="Copeland A."/>
            <person name="Grisel N."/>
            <person name="Haridas S."/>
            <person name="Kipfer T."/>
            <person name="LaButti K."/>
            <person name="Lindquist E."/>
            <person name="Lipzen A."/>
            <person name="Maire R."/>
            <person name="Meier B."/>
            <person name="Mihaltcheva S."/>
            <person name="Molinier V."/>
            <person name="Murat C."/>
            <person name="Poggeler S."/>
            <person name="Quandt C.A."/>
            <person name="Sperisen C."/>
            <person name="Tritt A."/>
            <person name="Tisserant E."/>
            <person name="Crous P.W."/>
            <person name="Henrissat B."/>
            <person name="Nehls U."/>
            <person name="Egli S."/>
            <person name="Spatafora J.W."/>
            <person name="Grigoriev I.V."/>
            <person name="Martin F.M."/>
        </authorList>
    </citation>
    <scope>NUCLEOTIDE SEQUENCE [LARGE SCALE GENOMIC DNA]</scope>
    <source>
        <strain evidence="4 5">CBS 207.34</strain>
    </source>
</reference>
<keyword evidence="5" id="KW-1185">Reference proteome</keyword>
<dbReference type="Pfam" id="PF25767">
    <property type="entry name" value="ARM_TBCD_2nd"/>
    <property type="match status" value="1"/>
</dbReference>
<dbReference type="GO" id="GO:0048487">
    <property type="term" value="F:beta-tubulin binding"/>
    <property type="evidence" value="ECO:0007669"/>
    <property type="project" value="InterPro"/>
</dbReference>
<dbReference type="GO" id="GO:0000226">
    <property type="term" value="P:microtubule cytoskeleton organization"/>
    <property type="evidence" value="ECO:0007669"/>
    <property type="project" value="TreeGrafter"/>
</dbReference>
<dbReference type="Gene3D" id="1.25.10.10">
    <property type="entry name" value="Leucine-rich Repeat Variant"/>
    <property type="match status" value="1"/>
</dbReference>
<dbReference type="PANTHER" id="PTHR12658">
    <property type="entry name" value="BETA-TUBULIN COFACTOR D"/>
    <property type="match status" value="1"/>
</dbReference>
<dbReference type="InterPro" id="IPR022577">
    <property type="entry name" value="TBCD_C"/>
</dbReference>
<dbReference type="Proteomes" id="UP000250140">
    <property type="component" value="Unassembled WGS sequence"/>
</dbReference>
<dbReference type="InterPro" id="IPR033162">
    <property type="entry name" value="TBCD"/>
</dbReference>
<dbReference type="Pfam" id="PF12612">
    <property type="entry name" value="TFCD_C"/>
    <property type="match status" value="1"/>
</dbReference>
<dbReference type="GO" id="GO:0005096">
    <property type="term" value="F:GTPase activator activity"/>
    <property type="evidence" value="ECO:0007669"/>
    <property type="project" value="InterPro"/>
</dbReference>
<dbReference type="SUPFAM" id="SSF48371">
    <property type="entry name" value="ARM repeat"/>
    <property type="match status" value="1"/>
</dbReference>
<dbReference type="PANTHER" id="PTHR12658:SF0">
    <property type="entry name" value="TUBULIN-SPECIFIC CHAPERONE D"/>
    <property type="match status" value="1"/>
</dbReference>
<dbReference type="InterPro" id="IPR016024">
    <property type="entry name" value="ARM-type_fold"/>
</dbReference>
<evidence type="ECO:0008006" key="6">
    <source>
        <dbReference type="Google" id="ProtNLM"/>
    </source>
</evidence>
<dbReference type="EMBL" id="KV750793">
    <property type="protein sequence ID" value="OCL03190.1"/>
    <property type="molecule type" value="Genomic_DNA"/>
</dbReference>
<gene>
    <name evidence="4" type="ORF">AOQ84DRAFT_392453</name>
</gene>
<organism evidence="4 5">
    <name type="scientific">Glonium stellatum</name>
    <dbReference type="NCBI Taxonomy" id="574774"/>
    <lineage>
        <taxon>Eukaryota</taxon>
        <taxon>Fungi</taxon>
        <taxon>Dikarya</taxon>
        <taxon>Ascomycota</taxon>
        <taxon>Pezizomycotina</taxon>
        <taxon>Dothideomycetes</taxon>
        <taxon>Pleosporomycetidae</taxon>
        <taxon>Gloniales</taxon>
        <taxon>Gloniaceae</taxon>
        <taxon>Glonium</taxon>
    </lineage>
</organism>
<feature type="domain" description="Tubulin-folding cofactor D C-terminal" evidence="2">
    <location>
        <begin position="946"/>
        <end position="1124"/>
    </location>
</feature>
<sequence>MNTTDDEDIKLQRASASLLSDLQALLDRVLWKSKVDKSEYGQIHRRVREGDLDRVISLVEPFQEDPQLLDSQLKNLIPPLVFAYLSYIQISPRPPLKKKLVPLSHAVCRILNLLCKVRGEKVIAGFLNNEPRYLEPILAEFEKEENFSTRVLEELSQKIIPWEERYVLLLWLSHLMLAPFPLASISALQPSPDTSKKLGMDLPPELPGVALRVLPICIKHLNSATKERHAAGILLVRLSIRPDMRKIGLLDSLVQWALSFFAKTSERLLDIHQCLGVLSFLSGLVASSTNQEIGPFLPAIYKLCQDIIGEGALSFVKASAVARKLVIKLLRNVVVHCLQPTSAPYSIDISTILEDVIDFLLESLADGDTPVRYAASKALSMITMKLEGGMAGEVVEAILGCLNENVYWEGSKRNLDAINPLRWHGLVLTLAHLLYRRAPSTELLPDILNALILALAFEQRSPTGGSIGTNVRDAACFGIWALSRRYSTKELLTVQTTSIRASQKKHQMYSVLQVLAVELLLAACLDPAGNIRRGSSAALQELIGRHPDAVHDGIPLVQIVDYHAVGLRERAICDVAIKAGQRNQIYWNALFENLLEWRGVGSLDVSSRIFAATAVGLFTRGQSSEIVSTMVDQICKHLEALAPREVEERHGLVMSLAFLISECCMQSSVQDAKRTDVEARPLVRRTMKDLASLTRLWTLFDGSLQLKDKAFTSTALRPELTAAAFCNLLGSLAAITCHVSKSSETGTPPSENMVRFLNLCLERDEESVLQAIPTAAIHIVELAQTDPKFADTNVVHLWASYLDRKSSYSGLRGSGYAIALGAIYSRLDTSTNDNNCTEKQAHIIEVLTFRCTAAVQIAARTVSLQSLRVLLEKTLERHTAIGLHRELPALPQDARNKISIALNTALNDYTITERGDVGSLVRLEALNTTETAWTTGLLKDSMGEDQLHASVLRLSVEKLDKIRARAAHCLELGNQEHFERAITGVTDGVSSYAYFAETLKIFNPSSPPLLKAAVLEGYISSAGMGSESVVQNSRMALVDAIGQLPATLSDESESGCSLLDILGQLLELLRLNISTERILIPLLDVIAFLFDVQILQRLTDTNFNYRSLLSLIQRSHYKSTNPHKLHIALDVYRGLADIPTIRKDVIAKVASMLLHPYPKIRIAAAETLWITTGDEDLKLHDWSRSPKNLKDVVEHIKQGKV</sequence>
<name>A0A8E2EQW9_9PEZI</name>
<dbReference type="InterPro" id="IPR058033">
    <property type="entry name" value="ARM_TBCD_2nd"/>
</dbReference>
<dbReference type="InterPro" id="IPR011989">
    <property type="entry name" value="ARM-like"/>
</dbReference>
<evidence type="ECO:0000313" key="5">
    <source>
        <dbReference type="Proteomes" id="UP000250140"/>
    </source>
</evidence>
<evidence type="ECO:0000259" key="2">
    <source>
        <dbReference type="Pfam" id="PF12612"/>
    </source>
</evidence>
<dbReference type="GO" id="GO:0007021">
    <property type="term" value="P:tubulin complex assembly"/>
    <property type="evidence" value="ECO:0007669"/>
    <property type="project" value="InterPro"/>
</dbReference>
<accession>A0A8E2EQW9</accession>